<evidence type="ECO:0000256" key="1">
    <source>
        <dbReference type="SAM" id="MobiDB-lite"/>
    </source>
</evidence>
<feature type="compositionally biased region" description="Polar residues" evidence="1">
    <location>
        <begin position="30"/>
        <end position="44"/>
    </location>
</feature>
<sequence>MHNTIQSPPSDAPSADSPSVPVNMHLPKHSPNTLPVPDTNTPSHNPIPIITKPISPYHVLIDPRSQITHTNPPKSTLRITHARLQTNILSAEQAKPRPNPPVWPCGQAPARSISLGLGAGGGVTWNHVAVALIIARGEERLDEWRVGG</sequence>
<proteinExistence type="predicted"/>
<dbReference type="EMBL" id="FP929121">
    <property type="protein sequence ID" value="CBX94327.1"/>
    <property type="molecule type" value="Genomic_DNA"/>
</dbReference>
<organism evidence="3">
    <name type="scientific">Leptosphaeria maculans (strain JN3 / isolate v23.1.3 / race Av1-4-5-6-7-8)</name>
    <name type="common">Blackleg fungus</name>
    <name type="synonym">Phoma lingam</name>
    <dbReference type="NCBI Taxonomy" id="985895"/>
    <lineage>
        <taxon>Eukaryota</taxon>
        <taxon>Fungi</taxon>
        <taxon>Dikarya</taxon>
        <taxon>Ascomycota</taxon>
        <taxon>Pezizomycotina</taxon>
        <taxon>Dothideomycetes</taxon>
        <taxon>Pleosporomycetidae</taxon>
        <taxon>Pleosporales</taxon>
        <taxon>Pleosporineae</taxon>
        <taxon>Leptosphaeriaceae</taxon>
        <taxon>Plenodomus</taxon>
        <taxon>Plenodomus lingam/Leptosphaeria maculans species complex</taxon>
    </lineage>
</organism>
<feature type="region of interest" description="Disordered" evidence="1">
    <location>
        <begin position="1"/>
        <end position="49"/>
    </location>
</feature>
<name>E4ZSE7_LEPMJ</name>
<dbReference type="HOGENOM" id="CLU_1759143_0_0_1"/>
<dbReference type="InParanoid" id="E4ZSE7"/>
<protein>
    <submittedName>
        <fullName evidence="2">Predicted protein</fullName>
    </submittedName>
</protein>
<accession>E4ZSE7</accession>
<feature type="compositionally biased region" description="Low complexity" evidence="1">
    <location>
        <begin position="7"/>
        <end position="22"/>
    </location>
</feature>
<evidence type="ECO:0000313" key="3">
    <source>
        <dbReference type="Proteomes" id="UP000002668"/>
    </source>
</evidence>
<dbReference type="VEuPathDB" id="FungiDB:LEMA_P123060.1"/>
<dbReference type="Proteomes" id="UP000002668">
    <property type="component" value="Genome"/>
</dbReference>
<keyword evidence="3" id="KW-1185">Reference proteome</keyword>
<dbReference type="AlphaFoldDB" id="E4ZSE7"/>
<reference evidence="3" key="1">
    <citation type="journal article" date="2011" name="Nat. Commun.">
        <title>Effector diversification within compartments of the Leptosphaeria maculans genome affected by Repeat-Induced Point mutations.</title>
        <authorList>
            <person name="Rouxel T."/>
            <person name="Grandaubert J."/>
            <person name="Hane J.K."/>
            <person name="Hoede C."/>
            <person name="van de Wouw A.P."/>
            <person name="Couloux A."/>
            <person name="Dominguez V."/>
            <person name="Anthouard V."/>
            <person name="Bally P."/>
            <person name="Bourras S."/>
            <person name="Cozijnsen A.J."/>
            <person name="Ciuffetti L.M."/>
            <person name="Degrave A."/>
            <person name="Dilmaghani A."/>
            <person name="Duret L."/>
            <person name="Fudal I."/>
            <person name="Goodwin S.B."/>
            <person name="Gout L."/>
            <person name="Glaser N."/>
            <person name="Linglin J."/>
            <person name="Kema G.H.J."/>
            <person name="Lapalu N."/>
            <person name="Lawrence C.B."/>
            <person name="May K."/>
            <person name="Meyer M."/>
            <person name="Ollivier B."/>
            <person name="Poulain J."/>
            <person name="Schoch C.L."/>
            <person name="Simon A."/>
            <person name="Spatafora J.W."/>
            <person name="Stachowiak A."/>
            <person name="Turgeon B.G."/>
            <person name="Tyler B.M."/>
            <person name="Vincent D."/>
            <person name="Weissenbach J."/>
            <person name="Amselem J."/>
            <person name="Quesneville H."/>
            <person name="Oliver R.P."/>
            <person name="Wincker P."/>
            <person name="Balesdent M.-H."/>
            <person name="Howlett B.J."/>
        </authorList>
    </citation>
    <scope>NUCLEOTIDE SEQUENCE [LARGE SCALE GENOMIC DNA]</scope>
    <source>
        <strain evidence="3">JN3 / isolate v23.1.3 / race Av1-4-5-6-7-8</strain>
    </source>
</reference>
<gene>
    <name evidence="2" type="ORF">LEMA_P123060.1</name>
</gene>
<evidence type="ECO:0000313" key="2">
    <source>
        <dbReference type="EMBL" id="CBX94327.1"/>
    </source>
</evidence>